<evidence type="ECO:0000313" key="14">
    <source>
        <dbReference type="Ensembl" id="ENSHBUP00000023609.1"/>
    </source>
</evidence>
<name>A0A3Q2WNC4_HAPBU</name>
<dbReference type="SMART" id="SM00355">
    <property type="entry name" value="ZnF_C2H2"/>
    <property type="match status" value="5"/>
</dbReference>
<keyword evidence="7" id="KW-0805">Transcription regulation</keyword>
<dbReference type="AlphaFoldDB" id="A0A3Q2WNC4"/>
<feature type="compositionally biased region" description="Basic residues" evidence="12">
    <location>
        <begin position="354"/>
        <end position="364"/>
    </location>
</feature>
<evidence type="ECO:0000313" key="15">
    <source>
        <dbReference type="Proteomes" id="UP000264840"/>
    </source>
</evidence>
<dbReference type="SUPFAM" id="SSF57667">
    <property type="entry name" value="beta-beta-alpha zinc fingers"/>
    <property type="match status" value="5"/>
</dbReference>
<feature type="compositionally biased region" description="Polar residues" evidence="12">
    <location>
        <begin position="821"/>
        <end position="832"/>
    </location>
</feature>
<feature type="region of interest" description="Disordered" evidence="12">
    <location>
        <begin position="493"/>
        <end position="608"/>
    </location>
</feature>
<dbReference type="GO" id="GO:0003677">
    <property type="term" value="F:DNA binding"/>
    <property type="evidence" value="ECO:0007669"/>
    <property type="project" value="UniProtKB-KW"/>
</dbReference>
<feature type="compositionally biased region" description="Basic and acidic residues" evidence="12">
    <location>
        <begin position="141"/>
        <end position="153"/>
    </location>
</feature>
<dbReference type="Gene3D" id="3.30.160.60">
    <property type="entry name" value="Classic Zinc Finger"/>
    <property type="match status" value="3"/>
</dbReference>
<dbReference type="Proteomes" id="UP000264840">
    <property type="component" value="Unplaced"/>
</dbReference>
<dbReference type="PROSITE" id="PS00028">
    <property type="entry name" value="ZINC_FINGER_C2H2_1"/>
    <property type="match status" value="3"/>
</dbReference>
<proteinExistence type="inferred from homology"/>
<feature type="compositionally biased region" description="Low complexity" evidence="12">
    <location>
        <begin position="303"/>
        <end position="345"/>
    </location>
</feature>
<evidence type="ECO:0000256" key="2">
    <source>
        <dbReference type="ARBA" id="ARBA00006991"/>
    </source>
</evidence>
<evidence type="ECO:0000256" key="9">
    <source>
        <dbReference type="ARBA" id="ARBA00023163"/>
    </source>
</evidence>
<feature type="region of interest" description="Disordered" evidence="12">
    <location>
        <begin position="746"/>
        <end position="847"/>
    </location>
</feature>
<feature type="compositionally biased region" description="Basic and acidic residues" evidence="12">
    <location>
        <begin position="542"/>
        <end position="556"/>
    </location>
</feature>
<dbReference type="GeneTree" id="ENSGT00940000159165"/>
<feature type="region of interest" description="Disordered" evidence="12">
    <location>
        <begin position="293"/>
        <end position="429"/>
    </location>
</feature>
<evidence type="ECO:0000256" key="10">
    <source>
        <dbReference type="ARBA" id="ARBA00023242"/>
    </source>
</evidence>
<evidence type="ECO:0000259" key="13">
    <source>
        <dbReference type="PROSITE" id="PS50157"/>
    </source>
</evidence>
<keyword evidence="3" id="KW-0479">Metal-binding</keyword>
<dbReference type="CTD" id="57473"/>
<feature type="compositionally biased region" description="Polar residues" evidence="12">
    <location>
        <begin position="499"/>
        <end position="508"/>
    </location>
</feature>
<organism evidence="14 15">
    <name type="scientific">Haplochromis burtoni</name>
    <name type="common">Burton's mouthbrooder</name>
    <name type="synonym">Chromis burtoni</name>
    <dbReference type="NCBI Taxonomy" id="8153"/>
    <lineage>
        <taxon>Eukaryota</taxon>
        <taxon>Metazoa</taxon>
        <taxon>Chordata</taxon>
        <taxon>Craniata</taxon>
        <taxon>Vertebrata</taxon>
        <taxon>Euteleostomi</taxon>
        <taxon>Actinopterygii</taxon>
        <taxon>Neopterygii</taxon>
        <taxon>Teleostei</taxon>
        <taxon>Neoteleostei</taxon>
        <taxon>Acanthomorphata</taxon>
        <taxon>Ovalentaria</taxon>
        <taxon>Cichlomorphae</taxon>
        <taxon>Cichliformes</taxon>
        <taxon>Cichlidae</taxon>
        <taxon>African cichlids</taxon>
        <taxon>Pseudocrenilabrinae</taxon>
        <taxon>Haplochromini</taxon>
        <taxon>Haplochromis</taxon>
    </lineage>
</organism>
<feature type="compositionally biased region" description="Basic and acidic residues" evidence="12">
    <location>
        <begin position="509"/>
        <end position="518"/>
    </location>
</feature>
<feature type="region of interest" description="Disordered" evidence="12">
    <location>
        <begin position="238"/>
        <end position="275"/>
    </location>
</feature>
<feature type="compositionally biased region" description="Basic and acidic residues" evidence="12">
    <location>
        <begin position="593"/>
        <end position="602"/>
    </location>
</feature>
<dbReference type="PANTHER" id="PTHR22979:SF3">
    <property type="entry name" value="ZINC FINGER PROTEIN 512B"/>
    <property type="match status" value="1"/>
</dbReference>
<evidence type="ECO:0000256" key="8">
    <source>
        <dbReference type="ARBA" id="ARBA00023125"/>
    </source>
</evidence>
<sequence length="847" mass="94655">MKTWKVTPSLSHVCLRSDNLQANSTDGQHKEAGLLNKETASSHAIDAADFANNVSTNNGFGLMSSRSISDITFSYVSCVFVPPRLYIAGMESPSGPKLGKLSSSGLSRGRTPKHGHPQEQVRTMSSPENHSKHSPVCDEPAEGKRKGRPKAEMQELRSIPAHMIVQWKEEFKRRSRVKCPCSGCWLEFPSIYGVKYHYQRCPGATVAEKLSHGCPYCEAVFATKVRLQKHKLWNHPERVSMETKDEQPKLQKTFVKSSAKKRPMEISPPSPVFFKVKKTHDVSTPSQNGELAYQKNERKQHSHSQPSQQIHQTLPVQPHSQQSHSQSTSSDAGGSESEGGSLPSSFPDEDPERMKHRRKQKTPKKFTGEQPSISGTFGLKGMTKVEEKLKAGRVKRPEGSGFIEEAQRRPSSVQPSRKDSATTSSGAVPDTQWQRAISERGEVVCPTCSIVTRKTIHGLKKHMEICQKLQDALKCQQCHKQFRSKAGLNYHTMAEHNSKPSGSEGQTGNEHEERERLRRVLKQMGRIKCPSEVISEESPTGGKKEQSQTERKRWQEKAPSSHPKEKDRGAREKDREKEREQEQGQQKAAQIERQGEDFERTPSGRVRRRSAQVAVFHLQEIAEDELAKDWGTKRRIKDDLVPDSKRLNYTRPGLPNFSPELLEAWKNQVKEKGFICCTNENCEAVYSSVSGLKAHLANCSKGGGEMGKYTCLICQKEFSSESGVKYHISKTHSQNWFRAAASQVVSSSKTKVPENNGIKAEVRNGATTGKKRGRKPKERPPVNVPLETKTEALTTQNSTPAATLFSGTAQPPTLFPDPTDSDNSGQNRQPIPSATRRNKPKRLLLSD</sequence>
<feature type="compositionally biased region" description="Basic residues" evidence="12">
    <location>
        <begin position="836"/>
        <end position="847"/>
    </location>
</feature>
<feature type="region of interest" description="Disordered" evidence="12">
    <location>
        <begin position="91"/>
        <end position="153"/>
    </location>
</feature>
<evidence type="ECO:0000256" key="3">
    <source>
        <dbReference type="ARBA" id="ARBA00022723"/>
    </source>
</evidence>
<dbReference type="FunFam" id="3.30.160.60:FF:000820">
    <property type="entry name" value="Zinc finger protein 512B"/>
    <property type="match status" value="1"/>
</dbReference>
<dbReference type="Ensembl" id="ENSHBUT00000010661.1">
    <property type="protein sequence ID" value="ENSHBUP00000023609.1"/>
    <property type="gene ID" value="ENSHBUG00000004543.1"/>
</dbReference>
<keyword evidence="6" id="KW-0862">Zinc</keyword>
<dbReference type="InterPro" id="IPR052274">
    <property type="entry name" value="Krueppel_C2H2_Zn-finger"/>
</dbReference>
<dbReference type="Pfam" id="PF21276">
    <property type="entry name" value="ZNF512_C2HC"/>
    <property type="match status" value="2"/>
</dbReference>
<feature type="compositionally biased region" description="Polar residues" evidence="12">
    <location>
        <begin position="791"/>
        <end position="811"/>
    </location>
</feature>
<reference evidence="14" key="1">
    <citation type="submission" date="2025-08" db="UniProtKB">
        <authorList>
            <consortium name="Ensembl"/>
        </authorList>
    </citation>
    <scope>IDENTIFICATION</scope>
</reference>
<feature type="compositionally biased region" description="Basic and acidic residues" evidence="12">
    <location>
        <begin position="562"/>
        <end position="582"/>
    </location>
</feature>
<evidence type="ECO:0000256" key="1">
    <source>
        <dbReference type="ARBA" id="ARBA00004123"/>
    </source>
</evidence>
<dbReference type="PROSITE" id="PS50157">
    <property type="entry name" value="ZINC_FINGER_C2H2_2"/>
    <property type="match status" value="2"/>
</dbReference>
<comment type="similarity">
    <text evidence="2">Belongs to the krueppel C2H2-type zinc-finger protein family.</text>
</comment>
<feature type="compositionally biased region" description="Polar residues" evidence="12">
    <location>
        <begin position="409"/>
        <end position="429"/>
    </location>
</feature>
<dbReference type="GO" id="GO:0005634">
    <property type="term" value="C:nucleus"/>
    <property type="evidence" value="ECO:0007669"/>
    <property type="project" value="UniProtKB-SubCell"/>
</dbReference>
<evidence type="ECO:0000256" key="7">
    <source>
        <dbReference type="ARBA" id="ARBA00023015"/>
    </source>
</evidence>
<keyword evidence="8" id="KW-0238">DNA-binding</keyword>
<keyword evidence="4" id="KW-0677">Repeat</keyword>
<keyword evidence="10" id="KW-0539">Nucleus</keyword>
<feature type="compositionally biased region" description="Basic and acidic residues" evidence="12">
    <location>
        <begin position="238"/>
        <end position="249"/>
    </location>
</feature>
<dbReference type="FunFam" id="3.30.160.60:FF:000177">
    <property type="entry name" value="Zinc finger protein 512"/>
    <property type="match status" value="1"/>
</dbReference>
<feature type="compositionally biased region" description="Low complexity" evidence="12">
    <location>
        <begin position="92"/>
        <end position="109"/>
    </location>
</feature>
<reference evidence="14" key="2">
    <citation type="submission" date="2025-09" db="UniProtKB">
        <authorList>
            <consortium name="Ensembl"/>
        </authorList>
    </citation>
    <scope>IDENTIFICATION</scope>
</reference>
<accession>A0A3Q2WNC4</accession>
<evidence type="ECO:0000256" key="5">
    <source>
        <dbReference type="ARBA" id="ARBA00022771"/>
    </source>
</evidence>
<dbReference type="GO" id="GO:0008270">
    <property type="term" value="F:zinc ion binding"/>
    <property type="evidence" value="ECO:0007669"/>
    <property type="project" value="UniProtKB-KW"/>
</dbReference>
<keyword evidence="5 11" id="KW-0863">Zinc-finger</keyword>
<evidence type="ECO:0000256" key="4">
    <source>
        <dbReference type="ARBA" id="ARBA00022737"/>
    </source>
</evidence>
<evidence type="ECO:0000256" key="11">
    <source>
        <dbReference type="PROSITE-ProRule" id="PRU00042"/>
    </source>
</evidence>
<evidence type="ECO:0000256" key="6">
    <source>
        <dbReference type="ARBA" id="ARBA00022833"/>
    </source>
</evidence>
<feature type="domain" description="C2H2-type" evidence="13">
    <location>
        <begin position="709"/>
        <end position="733"/>
    </location>
</feature>
<dbReference type="InterPro" id="IPR036236">
    <property type="entry name" value="Znf_C2H2_sf"/>
</dbReference>
<protein>
    <submittedName>
        <fullName evidence="14">Zinc finger protein 512B</fullName>
    </submittedName>
</protein>
<dbReference type="InterPro" id="IPR013087">
    <property type="entry name" value="Znf_C2H2_type"/>
</dbReference>
<keyword evidence="15" id="KW-1185">Reference proteome</keyword>
<dbReference type="InterPro" id="IPR048408">
    <property type="entry name" value="ZNF512_C2HC"/>
</dbReference>
<dbReference type="PANTHER" id="PTHR22979">
    <property type="entry name" value="ZINC FINGER PROTEIN-RELATED"/>
    <property type="match status" value="1"/>
</dbReference>
<comment type="subcellular location">
    <subcellularLocation>
        <location evidence="1">Nucleus</location>
    </subcellularLocation>
</comment>
<evidence type="ECO:0000256" key="12">
    <source>
        <dbReference type="SAM" id="MobiDB-lite"/>
    </source>
</evidence>
<keyword evidence="9" id="KW-0804">Transcription</keyword>
<dbReference type="RefSeq" id="XP_014192130.1">
    <property type="nucleotide sequence ID" value="XM_014336644.2"/>
</dbReference>
<feature type="domain" description="C2H2-type" evidence="13">
    <location>
        <begin position="473"/>
        <end position="500"/>
    </location>
</feature>
<dbReference type="GeneID" id="102288800"/>
<feature type="compositionally biased region" description="Basic and acidic residues" evidence="12">
    <location>
        <begin position="383"/>
        <end position="398"/>
    </location>
</feature>